<dbReference type="InterPro" id="IPR029058">
    <property type="entry name" value="AB_hydrolase_fold"/>
</dbReference>
<keyword evidence="1" id="KW-1133">Transmembrane helix</keyword>
<reference evidence="3 4" key="1">
    <citation type="journal article" date="2022" name="Int. J. Syst. Evol. Microbiol.">
        <title>Noviherbaspirillum aridicola sp. nov., isolated from an arid soil in Pakistan.</title>
        <authorList>
            <person name="Khan I.U."/>
            <person name="Saqib M."/>
            <person name="Amin A."/>
            <person name="Hussain F."/>
            <person name="Li L."/>
            <person name="Liu Y.H."/>
            <person name="Fang B.Z."/>
            <person name="Ahmed I."/>
            <person name="Li W.J."/>
        </authorList>
    </citation>
    <scope>NUCLEOTIDE SEQUENCE [LARGE SCALE GENOMIC DNA]</scope>
    <source>
        <strain evidence="3 4">NCCP-691</strain>
    </source>
</reference>
<dbReference type="Gene3D" id="3.40.50.1820">
    <property type="entry name" value="alpha/beta hydrolase"/>
    <property type="match status" value="1"/>
</dbReference>
<dbReference type="RefSeq" id="WP_220806682.1">
    <property type="nucleotide sequence ID" value="NZ_BPMK01000002.1"/>
</dbReference>
<protein>
    <recommendedName>
        <fullName evidence="2">AB hydrolase-1 domain-containing protein</fullName>
    </recommendedName>
</protein>
<feature type="transmembrane region" description="Helical" evidence="1">
    <location>
        <begin position="230"/>
        <end position="257"/>
    </location>
</feature>
<comment type="caution">
    <text evidence="3">The sequence shown here is derived from an EMBL/GenBank/DDBJ whole genome shotgun (WGS) entry which is preliminary data.</text>
</comment>
<dbReference type="EMBL" id="BPMK01000002">
    <property type="protein sequence ID" value="GIZ50506.1"/>
    <property type="molecule type" value="Genomic_DNA"/>
</dbReference>
<evidence type="ECO:0000259" key="2">
    <source>
        <dbReference type="Pfam" id="PF00561"/>
    </source>
</evidence>
<evidence type="ECO:0000256" key="1">
    <source>
        <dbReference type="SAM" id="Phobius"/>
    </source>
</evidence>
<keyword evidence="1" id="KW-0812">Transmembrane</keyword>
<accession>A0ABQ4Q038</accession>
<feature type="transmembrane region" description="Helical" evidence="1">
    <location>
        <begin position="41"/>
        <end position="63"/>
    </location>
</feature>
<feature type="transmembrane region" description="Helical" evidence="1">
    <location>
        <begin position="198"/>
        <end position="218"/>
    </location>
</feature>
<dbReference type="InterPro" id="IPR000073">
    <property type="entry name" value="AB_hydrolase_1"/>
</dbReference>
<dbReference type="SUPFAM" id="SSF53474">
    <property type="entry name" value="alpha/beta-Hydrolases"/>
    <property type="match status" value="1"/>
</dbReference>
<feature type="domain" description="AB hydrolase-1" evidence="2">
    <location>
        <begin position="100"/>
        <end position="352"/>
    </location>
</feature>
<keyword evidence="4" id="KW-1185">Reference proteome</keyword>
<dbReference type="Pfam" id="PF00561">
    <property type="entry name" value="Abhydrolase_1"/>
    <property type="match status" value="1"/>
</dbReference>
<dbReference type="PANTHER" id="PTHR43433:SF5">
    <property type="entry name" value="AB HYDROLASE-1 DOMAIN-CONTAINING PROTEIN"/>
    <property type="match status" value="1"/>
</dbReference>
<proteinExistence type="predicted"/>
<name>A0ABQ4Q038_9BURK</name>
<gene>
    <name evidence="3" type="ORF">NCCP691_05200</name>
</gene>
<dbReference type="InterPro" id="IPR050471">
    <property type="entry name" value="AB_hydrolase"/>
</dbReference>
<sequence length="379" mass="40172">MFALPLSFLFGTLASFAALALLAGGIALLAAAVRGALDPALAWAGAAMVLWALGGRCIVMATFPRGEAPPPAMRGGSGKKIQAPDGSVLHVEFDGPAGAPAIVLTQGWGMDLRAWQAVRRRLSERYRLLLWDLPGVGRSRPPADGGYSVVRMAEDLRRVIDEAGQQPVVVVGHGIGGMMILSLCRLHPDLQGRRVKGIVMMSAPFASPLAGAAGAGLLRMLRWPLLEPLLLFALLLWPLAWLLSLLGYASGFLHLAVRLCAMGRAASREQVELVVRSGLRNKPAILARGLRAMLRFDESKTPPRIPVAARVIGGERDRLVGPATLERLAGMIRGADRIIIAGAGHYLPLEAPVQVADAIAELADRAGAAGRTPERPAQE</sequence>
<evidence type="ECO:0000313" key="4">
    <source>
        <dbReference type="Proteomes" id="UP000887222"/>
    </source>
</evidence>
<organism evidence="3 4">
    <name type="scientific">Noviherbaspirillum aridicola</name>
    <dbReference type="NCBI Taxonomy" id="2849687"/>
    <lineage>
        <taxon>Bacteria</taxon>
        <taxon>Pseudomonadati</taxon>
        <taxon>Pseudomonadota</taxon>
        <taxon>Betaproteobacteria</taxon>
        <taxon>Burkholderiales</taxon>
        <taxon>Oxalobacteraceae</taxon>
        <taxon>Noviherbaspirillum</taxon>
    </lineage>
</organism>
<evidence type="ECO:0000313" key="3">
    <source>
        <dbReference type="EMBL" id="GIZ50506.1"/>
    </source>
</evidence>
<dbReference type="Proteomes" id="UP000887222">
    <property type="component" value="Unassembled WGS sequence"/>
</dbReference>
<dbReference type="PANTHER" id="PTHR43433">
    <property type="entry name" value="HYDROLASE, ALPHA/BETA FOLD FAMILY PROTEIN"/>
    <property type="match status" value="1"/>
</dbReference>
<keyword evidence="1" id="KW-0472">Membrane</keyword>